<dbReference type="GO" id="GO:0004523">
    <property type="term" value="F:RNA-DNA hybrid ribonuclease activity"/>
    <property type="evidence" value="ECO:0007669"/>
    <property type="project" value="InterPro"/>
</dbReference>
<dbReference type="Gramene" id="KCW83711">
    <property type="protein sequence ID" value="KCW83711"/>
    <property type="gene ID" value="EUGRSUZ_B00585"/>
</dbReference>
<reference evidence="2" key="1">
    <citation type="submission" date="2013-07" db="EMBL/GenBank/DDBJ databases">
        <title>The genome of Eucalyptus grandis.</title>
        <authorList>
            <person name="Schmutz J."/>
            <person name="Hayes R."/>
            <person name="Myburg A."/>
            <person name="Tuskan G."/>
            <person name="Grattapaglia D."/>
            <person name="Rokhsar D.S."/>
        </authorList>
    </citation>
    <scope>NUCLEOTIDE SEQUENCE</scope>
    <source>
        <tissue evidence="2">Leaf extractions</tissue>
    </source>
</reference>
<accession>A0A059CZV0</accession>
<feature type="domain" description="RNase H type-1" evidence="1">
    <location>
        <begin position="169"/>
        <end position="289"/>
    </location>
</feature>
<dbReference type="InterPro" id="IPR012337">
    <property type="entry name" value="RNaseH-like_sf"/>
</dbReference>
<evidence type="ECO:0000259" key="1">
    <source>
        <dbReference type="Pfam" id="PF13456"/>
    </source>
</evidence>
<dbReference type="EMBL" id="KK198754">
    <property type="protein sequence ID" value="KCW83711.1"/>
    <property type="molecule type" value="Genomic_DNA"/>
</dbReference>
<dbReference type="Gene3D" id="3.30.420.10">
    <property type="entry name" value="Ribonuclease H-like superfamily/Ribonuclease H"/>
    <property type="match status" value="1"/>
</dbReference>
<dbReference type="InterPro" id="IPR036397">
    <property type="entry name" value="RNaseH_sf"/>
</dbReference>
<dbReference type="InterPro" id="IPR044730">
    <property type="entry name" value="RNase_H-like_dom_plant"/>
</dbReference>
<organism evidence="2">
    <name type="scientific">Eucalyptus grandis</name>
    <name type="common">Flooded gum</name>
    <dbReference type="NCBI Taxonomy" id="71139"/>
    <lineage>
        <taxon>Eukaryota</taxon>
        <taxon>Viridiplantae</taxon>
        <taxon>Streptophyta</taxon>
        <taxon>Embryophyta</taxon>
        <taxon>Tracheophyta</taxon>
        <taxon>Spermatophyta</taxon>
        <taxon>Magnoliopsida</taxon>
        <taxon>eudicotyledons</taxon>
        <taxon>Gunneridae</taxon>
        <taxon>Pentapetalae</taxon>
        <taxon>rosids</taxon>
        <taxon>malvids</taxon>
        <taxon>Myrtales</taxon>
        <taxon>Myrtaceae</taxon>
        <taxon>Myrtoideae</taxon>
        <taxon>Eucalypteae</taxon>
        <taxon>Eucalyptus</taxon>
    </lineage>
</organism>
<dbReference type="InterPro" id="IPR002156">
    <property type="entry name" value="RNaseH_domain"/>
</dbReference>
<evidence type="ECO:0000313" key="2">
    <source>
        <dbReference type="EMBL" id="KCW83711.1"/>
    </source>
</evidence>
<dbReference type="eggNOG" id="KOG1075">
    <property type="taxonomic scope" value="Eukaryota"/>
</dbReference>
<name>A0A059CZV0_EUCGR</name>
<sequence length="322" mass="35056">MDPAAANYTCSSLIETALNVKIEDTCSELVGSSGGVETPKQSNQQVNFEVQEITSDKHDIVKRSSKLLSKIEKPDEKVGLPKQGCSFRNWVKLNTSGITGGSTGSSGAGGVEAPKQSDQQVKVEVQEITSNKHDVVERSPKLLPKIEKPNEKVGLPEQSCSFRNWVKLNTSGITRGSTGSAGVGGTVHTSSGKWVLGYSFQLGKWSSLAADLWAIFQGLNLVWDRNYRKVLVLSDSYPALNSLKTAPQASDPNKDLIQCCRELILRNWECNVSHISREKNAAAAWLADHSQLYPMGLTELDEPPQELAHILKNQDNGISPPS</sequence>
<dbReference type="SUPFAM" id="SSF53098">
    <property type="entry name" value="Ribonuclease H-like"/>
    <property type="match status" value="1"/>
</dbReference>
<gene>
    <name evidence="2" type="ORF">EUGRSUZ_B00585</name>
</gene>
<dbReference type="PANTHER" id="PTHR47723:SF19">
    <property type="entry name" value="POLYNUCLEOTIDYL TRANSFERASE, RIBONUCLEASE H-LIKE SUPERFAMILY PROTEIN"/>
    <property type="match status" value="1"/>
</dbReference>
<dbReference type="Pfam" id="PF13456">
    <property type="entry name" value="RVT_3"/>
    <property type="match status" value="1"/>
</dbReference>
<dbReference type="InterPro" id="IPR053151">
    <property type="entry name" value="RNase_H-like"/>
</dbReference>
<dbReference type="AlphaFoldDB" id="A0A059CZV0"/>
<proteinExistence type="predicted"/>
<dbReference type="GO" id="GO:0003676">
    <property type="term" value="F:nucleic acid binding"/>
    <property type="evidence" value="ECO:0007669"/>
    <property type="project" value="InterPro"/>
</dbReference>
<dbReference type="PANTHER" id="PTHR47723">
    <property type="entry name" value="OS05G0353850 PROTEIN"/>
    <property type="match status" value="1"/>
</dbReference>
<protein>
    <recommendedName>
        <fullName evidence="1">RNase H type-1 domain-containing protein</fullName>
    </recommendedName>
</protein>
<dbReference type="InParanoid" id="A0A059CZV0"/>
<dbReference type="CDD" id="cd06222">
    <property type="entry name" value="RNase_H_like"/>
    <property type="match status" value="1"/>
</dbReference>